<dbReference type="PROSITE" id="PS00867">
    <property type="entry name" value="CPSASE_2"/>
    <property type="match status" value="1"/>
</dbReference>
<dbReference type="Gene3D" id="3.30.470.20">
    <property type="entry name" value="ATP-grasp fold, B domain"/>
    <property type="match status" value="1"/>
</dbReference>
<dbReference type="GO" id="GO:0005524">
    <property type="term" value="F:ATP binding"/>
    <property type="evidence" value="ECO:0007669"/>
    <property type="project" value="UniProtKB-UniRule"/>
</dbReference>
<proteinExistence type="predicted"/>
<dbReference type="InterPro" id="IPR005479">
    <property type="entry name" value="CPAse_ATP-bd"/>
</dbReference>
<dbReference type="SMART" id="SM00878">
    <property type="entry name" value="Biotin_carb_C"/>
    <property type="match status" value="1"/>
</dbReference>
<dbReference type="PROSITE" id="PS50979">
    <property type="entry name" value="BC"/>
    <property type="match status" value="1"/>
</dbReference>
<dbReference type="InterPro" id="IPR005482">
    <property type="entry name" value="Biotin_COase_C"/>
</dbReference>
<comment type="caution">
    <text evidence="19">The sequence shown here is derived from an EMBL/GenBank/DDBJ whole genome shotgun (WGS) entry which is preliminary data.</text>
</comment>
<feature type="domain" description="ATP-grasp" evidence="17">
    <location>
        <begin position="120"/>
        <end position="317"/>
    </location>
</feature>
<evidence type="ECO:0000256" key="6">
    <source>
        <dbReference type="ARBA" id="ARBA00022741"/>
    </source>
</evidence>
<keyword evidence="20" id="KW-1185">Reference proteome</keyword>
<dbReference type="GO" id="GO:0046872">
    <property type="term" value="F:metal ion binding"/>
    <property type="evidence" value="ECO:0007669"/>
    <property type="project" value="UniProtKB-KW"/>
</dbReference>
<dbReference type="FunFam" id="3.30.470.20:FF:000028">
    <property type="entry name" value="Methylcrotonoyl-CoA carboxylase subunit alpha, mitochondrial"/>
    <property type="match status" value="1"/>
</dbReference>
<dbReference type="PANTHER" id="PTHR18866">
    <property type="entry name" value="CARBOXYLASE:PYRUVATE/ACETYL-COA/PROPIONYL-COA CARBOXYLASE"/>
    <property type="match status" value="1"/>
</dbReference>
<dbReference type="PROSITE" id="PS00866">
    <property type="entry name" value="CPSASE_1"/>
    <property type="match status" value="1"/>
</dbReference>
<evidence type="ECO:0000256" key="9">
    <source>
        <dbReference type="ARBA" id="ARBA00022946"/>
    </source>
</evidence>
<comment type="cofactor">
    <cofactor evidence="1">
        <name>biotin</name>
        <dbReference type="ChEBI" id="CHEBI:57586"/>
    </cofactor>
</comment>
<organism evidence="19 20">
    <name type="scientific">Alkalicaulis satelles</name>
    <dbReference type="NCBI Taxonomy" id="2609175"/>
    <lineage>
        <taxon>Bacteria</taxon>
        <taxon>Pseudomonadati</taxon>
        <taxon>Pseudomonadota</taxon>
        <taxon>Alphaproteobacteria</taxon>
        <taxon>Maricaulales</taxon>
        <taxon>Maricaulaceae</taxon>
        <taxon>Alkalicaulis</taxon>
    </lineage>
</organism>
<protein>
    <recommendedName>
        <fullName evidence="3">propionyl-CoA carboxylase</fullName>
        <ecNumber evidence="3">6.4.1.3</ecNumber>
    </recommendedName>
</protein>
<dbReference type="RefSeq" id="WP_150023903.1">
    <property type="nucleotide sequence ID" value="NZ_VWOJ01000004.1"/>
</dbReference>
<dbReference type="FunFam" id="3.30.1490.20:FF:000003">
    <property type="entry name" value="acetyl-CoA carboxylase isoform X1"/>
    <property type="match status" value="1"/>
</dbReference>
<dbReference type="InterPro" id="IPR011761">
    <property type="entry name" value="ATP-grasp"/>
</dbReference>
<dbReference type="EC" id="6.4.1.3" evidence="3"/>
<dbReference type="Pfam" id="PF02786">
    <property type="entry name" value="CPSase_L_D2"/>
    <property type="match status" value="1"/>
</dbReference>
<keyword evidence="7 15" id="KW-0067">ATP-binding</keyword>
<dbReference type="PANTHER" id="PTHR18866:SF33">
    <property type="entry name" value="METHYLCROTONOYL-COA CARBOXYLASE SUBUNIT ALPHA, MITOCHONDRIAL-RELATED"/>
    <property type="match status" value="1"/>
</dbReference>
<keyword evidence="9" id="KW-0809">Transit peptide</keyword>
<dbReference type="InterPro" id="IPR011053">
    <property type="entry name" value="Single_hybrid_motif"/>
</dbReference>
<dbReference type="Pfam" id="PF18140">
    <property type="entry name" value="PCC_BT"/>
    <property type="match status" value="1"/>
</dbReference>
<evidence type="ECO:0000256" key="8">
    <source>
        <dbReference type="ARBA" id="ARBA00022842"/>
    </source>
</evidence>
<dbReference type="SUPFAM" id="SSF51230">
    <property type="entry name" value="Single hybrid motif"/>
    <property type="match status" value="1"/>
</dbReference>
<dbReference type="Gene3D" id="2.40.50.100">
    <property type="match status" value="1"/>
</dbReference>
<feature type="domain" description="Lipoyl-binding" evidence="16">
    <location>
        <begin position="601"/>
        <end position="676"/>
    </location>
</feature>
<dbReference type="AlphaFoldDB" id="A0A5M6ZAJ5"/>
<evidence type="ECO:0000313" key="20">
    <source>
        <dbReference type="Proteomes" id="UP000325122"/>
    </source>
</evidence>
<dbReference type="EMBL" id="VWOJ01000004">
    <property type="protein sequence ID" value="KAA5801716.1"/>
    <property type="molecule type" value="Genomic_DNA"/>
</dbReference>
<dbReference type="PROSITE" id="PS00188">
    <property type="entry name" value="BIOTIN"/>
    <property type="match status" value="1"/>
</dbReference>
<evidence type="ECO:0000256" key="13">
    <source>
        <dbReference type="ARBA" id="ARBA00023267"/>
    </source>
</evidence>
<accession>A0A5M6ZAJ5</accession>
<dbReference type="InterPro" id="IPR001882">
    <property type="entry name" value="Biotin_BS"/>
</dbReference>
<dbReference type="Pfam" id="PF00364">
    <property type="entry name" value="Biotin_lipoyl"/>
    <property type="match status" value="1"/>
</dbReference>
<dbReference type="Pfam" id="PF02785">
    <property type="entry name" value="Biotin_carb_C"/>
    <property type="match status" value="1"/>
</dbReference>
<evidence type="ECO:0000256" key="10">
    <source>
        <dbReference type="ARBA" id="ARBA00022963"/>
    </source>
</evidence>
<evidence type="ECO:0000259" key="16">
    <source>
        <dbReference type="PROSITE" id="PS50968"/>
    </source>
</evidence>
<dbReference type="FunFam" id="3.40.50.20:FF:000010">
    <property type="entry name" value="Propionyl-CoA carboxylase subunit alpha"/>
    <property type="match status" value="1"/>
</dbReference>
<dbReference type="Gene3D" id="3.30.700.30">
    <property type="match status" value="1"/>
</dbReference>
<evidence type="ECO:0000313" key="19">
    <source>
        <dbReference type="EMBL" id="KAA5801716.1"/>
    </source>
</evidence>
<dbReference type="GO" id="GO:0004658">
    <property type="term" value="F:propionyl-CoA carboxylase activity"/>
    <property type="evidence" value="ECO:0007669"/>
    <property type="project" value="UniProtKB-EC"/>
</dbReference>
<evidence type="ECO:0000256" key="4">
    <source>
        <dbReference type="ARBA" id="ARBA00022598"/>
    </source>
</evidence>
<evidence type="ECO:0000256" key="3">
    <source>
        <dbReference type="ARBA" id="ARBA00013050"/>
    </source>
</evidence>
<keyword evidence="5" id="KW-0479">Metal-binding</keyword>
<dbReference type="UniPathway" id="UPA00945">
    <property type="reaction ID" value="UER00908"/>
</dbReference>
<evidence type="ECO:0000256" key="12">
    <source>
        <dbReference type="ARBA" id="ARBA00023211"/>
    </source>
</evidence>
<dbReference type="InterPro" id="IPR011054">
    <property type="entry name" value="Rudment_hybrid_motif"/>
</dbReference>
<evidence type="ECO:0000256" key="11">
    <source>
        <dbReference type="ARBA" id="ARBA00023098"/>
    </source>
</evidence>
<dbReference type="InterPro" id="IPR011764">
    <property type="entry name" value="Biotin_carboxylation_dom"/>
</dbReference>
<evidence type="ECO:0000256" key="1">
    <source>
        <dbReference type="ARBA" id="ARBA00001953"/>
    </source>
</evidence>
<dbReference type="Proteomes" id="UP000325122">
    <property type="component" value="Unassembled WGS sequence"/>
</dbReference>
<dbReference type="InterPro" id="IPR016185">
    <property type="entry name" value="PreATP-grasp_dom_sf"/>
</dbReference>
<dbReference type="SUPFAM" id="SSF56059">
    <property type="entry name" value="Glutathione synthetase ATP-binding domain-like"/>
    <property type="match status" value="1"/>
</dbReference>
<dbReference type="InterPro" id="IPR041265">
    <property type="entry name" value="PCC_BT"/>
</dbReference>
<sequence>MFKKILIANRGEIAVRIIKTCKRMGIATVAVYSEADADSLAVRMADEAVFIGPPAPGQSYLDMDKIIAACEQTGAEAVHPGFGFLSENAAFPRALAKRKIGWIGPNPDAIAAMGDKLESKKLAAKAGVNTVPGFKGEIVDDQQAVEVANDIGYPVMIKASAGGGGKGMRIARAEADVREGFKAARNEAKSSFGDDRILIEKFIERPRHIEIQVLGDRHGDVIHLNERECSVQRRNQKVLEEAPSPFLDAATRRKMGEQAVALARAVNYDSAGTVEFIVGPDKSFYFLEMNTRLQVEHPVTELTHDIDLVEQMIRVAAGEKLAFTQADMRIKGWAVEARLYAEDPYRGFLPSIGRLKRYVEPAEGEAGPGRLRIDSGVREGDEISLFYDPMIAKVIGYGKTREAAIDALNVSLDRLHVEGLQSNAPFLSAVLDEPDFRAGRIHTGYIEEHFPEGFSGTAPREDQLRWMTAAAAYVHTVFTERAAGISGRLTPPPAPGRTHEWAVLLDGQRFDVEIILGSGALEPGETAAEIWIPALSAQRLTLTTSWLPGQSVFEASLDGAPFAVFLAEKGEGYALRHRGFSATALVCAVRVADIYARLPEKEQADTAGQVISPMPGLVVSVAVEPGQEVKAGEPLVVVEAMKMENVLRAERDGVVKTVHCAAGASVAADELLVEFE</sequence>
<gene>
    <name evidence="19" type="ORF">F1654_12585</name>
</gene>
<evidence type="ECO:0000256" key="5">
    <source>
        <dbReference type="ARBA" id="ARBA00022723"/>
    </source>
</evidence>
<dbReference type="SUPFAM" id="SSF52440">
    <property type="entry name" value="PreATP-grasp domain"/>
    <property type="match status" value="1"/>
</dbReference>
<keyword evidence="13" id="KW-0092">Biotin</keyword>
<reference evidence="19 20" key="1">
    <citation type="submission" date="2019-09" db="EMBL/GenBank/DDBJ databases">
        <authorList>
            <person name="Kevbrin V."/>
            <person name="Grouzdev D.S."/>
        </authorList>
    </citation>
    <scope>NUCLEOTIDE SEQUENCE [LARGE SCALE GENOMIC DNA]</scope>
    <source>
        <strain evidence="19 20">G-192</strain>
    </source>
</reference>
<evidence type="ECO:0000259" key="18">
    <source>
        <dbReference type="PROSITE" id="PS50979"/>
    </source>
</evidence>
<evidence type="ECO:0000256" key="7">
    <source>
        <dbReference type="ARBA" id="ARBA00022840"/>
    </source>
</evidence>
<dbReference type="SUPFAM" id="SSF51246">
    <property type="entry name" value="Rudiment single hybrid motif"/>
    <property type="match status" value="1"/>
</dbReference>
<dbReference type="CDD" id="cd06850">
    <property type="entry name" value="biotinyl_domain"/>
    <property type="match status" value="1"/>
</dbReference>
<evidence type="ECO:0000256" key="2">
    <source>
        <dbReference type="ARBA" id="ARBA00005060"/>
    </source>
</evidence>
<keyword evidence="6 15" id="KW-0547">Nucleotide-binding</keyword>
<comment type="catalytic activity">
    <reaction evidence="14">
        <text>propanoyl-CoA + hydrogencarbonate + ATP = (S)-methylmalonyl-CoA + ADP + phosphate + H(+)</text>
        <dbReference type="Rhea" id="RHEA:23720"/>
        <dbReference type="ChEBI" id="CHEBI:15378"/>
        <dbReference type="ChEBI" id="CHEBI:17544"/>
        <dbReference type="ChEBI" id="CHEBI:30616"/>
        <dbReference type="ChEBI" id="CHEBI:43474"/>
        <dbReference type="ChEBI" id="CHEBI:57327"/>
        <dbReference type="ChEBI" id="CHEBI:57392"/>
        <dbReference type="ChEBI" id="CHEBI:456216"/>
        <dbReference type="EC" id="6.4.1.3"/>
    </reaction>
    <physiologicalReaction direction="left-to-right" evidence="14">
        <dbReference type="Rhea" id="RHEA:23721"/>
    </physiologicalReaction>
</comment>
<dbReference type="FunFam" id="2.40.50.100:FF:000003">
    <property type="entry name" value="Acetyl-CoA carboxylase biotin carboxyl carrier protein"/>
    <property type="match status" value="1"/>
</dbReference>
<dbReference type="InterPro" id="IPR000089">
    <property type="entry name" value="Biotin_lipoyl"/>
</dbReference>
<dbReference type="InterPro" id="IPR005481">
    <property type="entry name" value="BC-like_N"/>
</dbReference>
<keyword evidence="12" id="KW-0464">Manganese</keyword>
<evidence type="ECO:0000259" key="17">
    <source>
        <dbReference type="PROSITE" id="PS50975"/>
    </source>
</evidence>
<keyword evidence="10" id="KW-0442">Lipid degradation</keyword>
<dbReference type="NCBIfam" id="NF006367">
    <property type="entry name" value="PRK08591.1"/>
    <property type="match status" value="1"/>
</dbReference>
<evidence type="ECO:0000256" key="14">
    <source>
        <dbReference type="ARBA" id="ARBA00049495"/>
    </source>
</evidence>
<dbReference type="InterPro" id="IPR050856">
    <property type="entry name" value="Biotin_carboxylase_complex"/>
</dbReference>
<keyword evidence="4" id="KW-0436">Ligase</keyword>
<feature type="domain" description="Biotin carboxylation" evidence="18">
    <location>
        <begin position="1"/>
        <end position="451"/>
    </location>
</feature>
<dbReference type="PROSITE" id="PS50975">
    <property type="entry name" value="ATP_GRASP"/>
    <property type="match status" value="1"/>
</dbReference>
<dbReference type="Pfam" id="PF00289">
    <property type="entry name" value="Biotin_carb_N"/>
    <property type="match status" value="1"/>
</dbReference>
<dbReference type="GO" id="GO:0016042">
    <property type="term" value="P:lipid catabolic process"/>
    <property type="evidence" value="ECO:0007669"/>
    <property type="project" value="UniProtKB-KW"/>
</dbReference>
<name>A0A5M6ZAJ5_9PROT</name>
<keyword evidence="8" id="KW-0460">Magnesium</keyword>
<dbReference type="PROSITE" id="PS50968">
    <property type="entry name" value="BIOTINYL_LIPOYL"/>
    <property type="match status" value="1"/>
</dbReference>
<comment type="pathway">
    <text evidence="2">Metabolic intermediate metabolism; propanoyl-CoA degradation; succinyl-CoA from propanoyl-CoA: step 1/3.</text>
</comment>
<evidence type="ECO:0000256" key="15">
    <source>
        <dbReference type="PROSITE-ProRule" id="PRU00409"/>
    </source>
</evidence>
<keyword evidence="11" id="KW-0443">Lipid metabolism</keyword>